<dbReference type="OrthoDB" id="9790784at2"/>
<accession>N1UZR7</accession>
<evidence type="ECO:0000256" key="6">
    <source>
        <dbReference type="ARBA" id="ARBA00022801"/>
    </source>
</evidence>
<dbReference type="EMBL" id="ANPE02000189">
    <property type="protein sequence ID" value="EMY33269.1"/>
    <property type="molecule type" value="Genomic_DNA"/>
</dbReference>
<dbReference type="PROSITE" id="PS00137">
    <property type="entry name" value="SUBTILASE_HIS"/>
    <property type="match status" value="1"/>
</dbReference>
<dbReference type="InterPro" id="IPR023828">
    <property type="entry name" value="Peptidase_S8_Ser-AS"/>
</dbReference>
<dbReference type="GO" id="GO:0004252">
    <property type="term" value="F:serine-type endopeptidase activity"/>
    <property type="evidence" value="ECO:0007669"/>
    <property type="project" value="UniProtKB-UniRule"/>
</dbReference>
<dbReference type="SUPFAM" id="SSF52743">
    <property type="entry name" value="Subtilisin-like"/>
    <property type="match status" value="1"/>
</dbReference>
<dbReference type="PROSITE" id="PS00136">
    <property type="entry name" value="SUBTILASE_ASP"/>
    <property type="match status" value="1"/>
</dbReference>
<dbReference type="PRINTS" id="PR00723">
    <property type="entry name" value="SUBTILISIN"/>
</dbReference>
<keyword evidence="8" id="KW-0865">Zymogen</keyword>
<keyword evidence="4 9" id="KW-0645">Protease</keyword>
<comment type="subcellular location">
    <subcellularLocation>
        <location evidence="1">Secreted</location>
    </subcellularLocation>
</comment>
<organism evidence="13 14">
    <name type="scientific">Arthrobacter crystallopoietes BAB-32</name>
    <dbReference type="NCBI Taxonomy" id="1246476"/>
    <lineage>
        <taxon>Bacteria</taxon>
        <taxon>Bacillati</taxon>
        <taxon>Actinomycetota</taxon>
        <taxon>Actinomycetes</taxon>
        <taxon>Micrococcales</taxon>
        <taxon>Micrococcaceae</taxon>
        <taxon>Crystallibacter</taxon>
    </lineage>
</organism>
<sequence length="449" mass="46303">MKFRDTAQIKSGGRAKAYGQAAKELGVSVKEVRTTAGGARVLATDEELSAAESQELVRGLQSQRAVEYAEPDVLMRPLATSNDTFYELQWDLHEERAGIRVPAAWDSSTGGGAIVAVVDTGITQHTDLMPNVLPGYDMMSDPARARDGNGRDPNPQDEGDWYDDAECGFTTASALSSWHGTHVAGTVAAVGNNGQGVTGVAPGAKILPIRALGACGGYMSDISDGITWATGGAVPGLPANSNPADVVNLSVGGPGYCSTTMQRAINDGVGRGAAMVVAAGNENQSAGNSSPANCQNVITVAASDRQGNRAPYSNYGSAVDVTAPGGSMEIEVSGGIASTYNTGSTVPDQETYAYSVGTSMAAPHVAGLAALMLSTNEQLTPQQVEEQLKNSARPLPGTCTEGCGAGLVDAAAAVAAVLPGPRLPPPRRRPRFPNRARRPRPPLSRTTPS</sequence>
<feature type="active site" description="Charge relay system" evidence="9">
    <location>
        <position position="119"/>
    </location>
</feature>
<dbReference type="GO" id="GO:0005576">
    <property type="term" value="C:extracellular region"/>
    <property type="evidence" value="ECO:0007669"/>
    <property type="project" value="UniProtKB-SubCell"/>
</dbReference>
<evidence type="ECO:0000256" key="9">
    <source>
        <dbReference type="PROSITE-ProRule" id="PRU01240"/>
    </source>
</evidence>
<dbReference type="InterPro" id="IPR023827">
    <property type="entry name" value="Peptidase_S8_Asp-AS"/>
</dbReference>
<feature type="compositionally biased region" description="Basic residues" evidence="11">
    <location>
        <begin position="425"/>
        <end position="440"/>
    </location>
</feature>
<dbReference type="PROSITE" id="PS00138">
    <property type="entry name" value="SUBTILASE_SER"/>
    <property type="match status" value="1"/>
</dbReference>
<proteinExistence type="inferred from homology"/>
<feature type="region of interest" description="Disordered" evidence="11">
    <location>
        <begin position="138"/>
        <end position="162"/>
    </location>
</feature>
<feature type="active site" description="Charge relay system" evidence="9">
    <location>
        <position position="179"/>
    </location>
</feature>
<dbReference type="PROSITE" id="PS51892">
    <property type="entry name" value="SUBTILASE"/>
    <property type="match status" value="1"/>
</dbReference>
<dbReference type="InterPro" id="IPR022398">
    <property type="entry name" value="Peptidase_S8_His-AS"/>
</dbReference>
<evidence type="ECO:0000256" key="10">
    <source>
        <dbReference type="RuleBase" id="RU003355"/>
    </source>
</evidence>
<dbReference type="InterPro" id="IPR034176">
    <property type="entry name" value="Peptidases_S8_13"/>
</dbReference>
<reference evidence="13 14" key="1">
    <citation type="journal article" date="2013" name="Genome Announc.">
        <title>Draft Genome Sequence of Arthrobacter crystallopoietes Strain BAB-32, Revealing Genes for Bioremediation.</title>
        <authorList>
            <person name="Joshi M.N."/>
            <person name="Pandit A.S."/>
            <person name="Sharma A."/>
            <person name="Pandya R.V."/>
            <person name="Desai S.M."/>
            <person name="Saxena A.K."/>
            <person name="Bagatharia S.B."/>
        </authorList>
    </citation>
    <scope>NUCLEOTIDE SEQUENCE [LARGE SCALE GENOMIC DNA]</scope>
    <source>
        <strain evidence="13 14">BAB-32</strain>
    </source>
</reference>
<comment type="similarity">
    <text evidence="2 9 10">Belongs to the peptidase S8 family.</text>
</comment>
<evidence type="ECO:0000313" key="13">
    <source>
        <dbReference type="EMBL" id="EMY33269.1"/>
    </source>
</evidence>
<dbReference type="InterPro" id="IPR015500">
    <property type="entry name" value="Peptidase_S8_subtilisin-rel"/>
</dbReference>
<keyword evidence="14" id="KW-1185">Reference proteome</keyword>
<dbReference type="PANTHER" id="PTHR43806">
    <property type="entry name" value="PEPTIDASE S8"/>
    <property type="match status" value="1"/>
</dbReference>
<keyword evidence="7 9" id="KW-0720">Serine protease</keyword>
<evidence type="ECO:0000256" key="1">
    <source>
        <dbReference type="ARBA" id="ARBA00004613"/>
    </source>
</evidence>
<evidence type="ECO:0000256" key="11">
    <source>
        <dbReference type="SAM" id="MobiDB-lite"/>
    </source>
</evidence>
<gene>
    <name evidence="13" type="ORF">D477_015798</name>
</gene>
<comment type="caution">
    <text evidence="13">The sequence shown here is derived from an EMBL/GenBank/DDBJ whole genome shotgun (WGS) entry which is preliminary data.</text>
</comment>
<evidence type="ECO:0000313" key="14">
    <source>
        <dbReference type="Proteomes" id="UP000010729"/>
    </source>
</evidence>
<dbReference type="AlphaFoldDB" id="N1UZR7"/>
<evidence type="ECO:0000259" key="12">
    <source>
        <dbReference type="Pfam" id="PF00082"/>
    </source>
</evidence>
<evidence type="ECO:0000256" key="3">
    <source>
        <dbReference type="ARBA" id="ARBA00022525"/>
    </source>
</evidence>
<name>N1UZR7_9MICC</name>
<dbReference type="RefSeq" id="WP_005271284.1">
    <property type="nucleotide sequence ID" value="NZ_ANPE02000189.1"/>
</dbReference>
<feature type="region of interest" description="Disordered" evidence="11">
    <location>
        <begin position="419"/>
        <end position="449"/>
    </location>
</feature>
<evidence type="ECO:0000256" key="8">
    <source>
        <dbReference type="ARBA" id="ARBA00023145"/>
    </source>
</evidence>
<dbReference type="InterPro" id="IPR050131">
    <property type="entry name" value="Peptidase_S8_subtilisin-like"/>
</dbReference>
<dbReference type="GO" id="GO:0006508">
    <property type="term" value="P:proteolysis"/>
    <property type="evidence" value="ECO:0007669"/>
    <property type="project" value="UniProtKB-KW"/>
</dbReference>
<feature type="active site" description="Charge relay system" evidence="9">
    <location>
        <position position="359"/>
    </location>
</feature>
<keyword evidence="5" id="KW-0732">Signal</keyword>
<evidence type="ECO:0000256" key="4">
    <source>
        <dbReference type="ARBA" id="ARBA00022670"/>
    </source>
</evidence>
<dbReference type="CDD" id="cd07496">
    <property type="entry name" value="Peptidases_S8_13"/>
    <property type="match status" value="1"/>
</dbReference>
<evidence type="ECO:0000256" key="7">
    <source>
        <dbReference type="ARBA" id="ARBA00022825"/>
    </source>
</evidence>
<dbReference type="FunFam" id="3.40.50.200:FF:000022">
    <property type="entry name" value="Extracellular protease"/>
    <property type="match status" value="1"/>
</dbReference>
<dbReference type="Pfam" id="PF00082">
    <property type="entry name" value="Peptidase_S8"/>
    <property type="match status" value="1"/>
</dbReference>
<dbReference type="Proteomes" id="UP000010729">
    <property type="component" value="Unassembled WGS sequence"/>
</dbReference>
<evidence type="ECO:0000256" key="5">
    <source>
        <dbReference type="ARBA" id="ARBA00022729"/>
    </source>
</evidence>
<dbReference type="PANTHER" id="PTHR43806:SF11">
    <property type="entry name" value="CEREVISIN-RELATED"/>
    <property type="match status" value="1"/>
</dbReference>
<dbReference type="InterPro" id="IPR000209">
    <property type="entry name" value="Peptidase_S8/S53_dom"/>
</dbReference>
<dbReference type="Gene3D" id="3.40.50.200">
    <property type="entry name" value="Peptidase S8/S53 domain"/>
    <property type="match status" value="1"/>
</dbReference>
<dbReference type="InterPro" id="IPR036852">
    <property type="entry name" value="Peptidase_S8/S53_dom_sf"/>
</dbReference>
<protein>
    <submittedName>
        <fullName evidence="13">Serine protease, subtilase family protein</fullName>
    </submittedName>
</protein>
<evidence type="ECO:0000256" key="2">
    <source>
        <dbReference type="ARBA" id="ARBA00011073"/>
    </source>
</evidence>
<feature type="domain" description="Peptidase S8/S53" evidence="12">
    <location>
        <begin position="110"/>
        <end position="406"/>
    </location>
</feature>
<keyword evidence="3" id="KW-0964">Secreted</keyword>
<keyword evidence="6 9" id="KW-0378">Hydrolase</keyword>